<dbReference type="InterPro" id="IPR004919">
    <property type="entry name" value="GmrSD_N"/>
</dbReference>
<gene>
    <name evidence="2" type="ORF">AL399_05240</name>
</gene>
<evidence type="ECO:0000313" key="3">
    <source>
        <dbReference type="Proteomes" id="UP000054172"/>
    </source>
</evidence>
<dbReference type="STRING" id="1702214.AL399_05240"/>
<dbReference type="PATRIC" id="fig|1702214.3.peg.2070"/>
<proteinExistence type="predicted"/>
<dbReference type="EMBL" id="LIIK01000021">
    <property type="protein sequence ID" value="KQM08799.1"/>
    <property type="molecule type" value="Genomic_DNA"/>
</dbReference>
<dbReference type="Proteomes" id="UP000054172">
    <property type="component" value="Unassembled WGS sequence"/>
</dbReference>
<evidence type="ECO:0000313" key="2">
    <source>
        <dbReference type="EMBL" id="KQM08799.1"/>
    </source>
</evidence>
<dbReference type="AlphaFoldDB" id="A0A0Q4B0J8"/>
<comment type="caution">
    <text evidence="2">The sequence shown here is derived from an EMBL/GenBank/DDBJ whole genome shotgun (WGS) entry which is preliminary data.</text>
</comment>
<organism evidence="2 3">
    <name type="scientific">Candidatus [Bacteroides] periocalifornicus</name>
    <dbReference type="NCBI Taxonomy" id="1702214"/>
    <lineage>
        <taxon>Bacteria</taxon>
        <taxon>Pseudomonadati</taxon>
        <taxon>Bacteroidota</taxon>
    </lineage>
</organism>
<protein>
    <recommendedName>
        <fullName evidence="1">GmrSD restriction endonucleases N-terminal domain-containing protein</fullName>
    </recommendedName>
</protein>
<feature type="domain" description="GmrSD restriction endonucleases N-terminal" evidence="1">
    <location>
        <begin position="9"/>
        <end position="131"/>
    </location>
</feature>
<sequence>MSFLQLVAKSMTEIPVIQRDYVQGVDTPSIARVRDRFVDDLWAALTNLEAKPLHLDFIYGVERQEGQQKIFAPLDGQQRLTTLFLLHWYLCPATQRGWMHRGERSVLRYKVRDTCQAFCQELCQHQPAEFEGGAYSGLREAILDAAWFLREWQYDPSVRGSRVWRSLGSMMLG</sequence>
<dbReference type="Pfam" id="PF03235">
    <property type="entry name" value="GmrSD_N"/>
    <property type="match status" value="1"/>
</dbReference>
<keyword evidence="3" id="KW-1185">Reference proteome</keyword>
<reference evidence="2" key="1">
    <citation type="submission" date="2015-08" db="EMBL/GenBank/DDBJ databases">
        <title>Candidatus Bacteriodes Periocalifornicus.</title>
        <authorList>
            <person name="McLean J.S."/>
            <person name="Kelley S."/>
        </authorList>
    </citation>
    <scope>NUCLEOTIDE SEQUENCE [LARGE SCALE GENOMIC DNA]</scope>
    <source>
        <strain evidence="2">12B</strain>
    </source>
</reference>
<name>A0A0Q4B0J8_9BACT</name>
<evidence type="ECO:0000259" key="1">
    <source>
        <dbReference type="Pfam" id="PF03235"/>
    </source>
</evidence>
<accession>A0A0Q4B0J8</accession>